<proteinExistence type="inferred from homology"/>
<feature type="transmembrane region" description="Helical" evidence="7">
    <location>
        <begin position="62"/>
        <end position="85"/>
    </location>
</feature>
<dbReference type="Proteomes" id="UP000070263">
    <property type="component" value="Unassembled WGS sequence"/>
</dbReference>
<keyword evidence="6 7" id="KW-0472">Membrane</keyword>
<dbReference type="GO" id="GO:0005886">
    <property type="term" value="C:plasma membrane"/>
    <property type="evidence" value="ECO:0007669"/>
    <property type="project" value="UniProtKB-SubCell"/>
</dbReference>
<feature type="transmembrane region" description="Helical" evidence="7">
    <location>
        <begin position="123"/>
        <end position="143"/>
    </location>
</feature>
<evidence type="ECO:0000256" key="3">
    <source>
        <dbReference type="ARBA" id="ARBA00022475"/>
    </source>
</evidence>
<reference evidence="8 9" key="1">
    <citation type="journal article" date="2016" name="Sci. Rep.">
        <title>Metabolic traits of an uncultured archaeal lineage -MSBL1- from brine pools of the Red Sea.</title>
        <authorList>
            <person name="Mwirichia R."/>
            <person name="Alam I."/>
            <person name="Rashid M."/>
            <person name="Vinu M."/>
            <person name="Ba-Alawi W."/>
            <person name="Anthony Kamau A."/>
            <person name="Kamanda Ngugi D."/>
            <person name="Goker M."/>
            <person name="Klenk H.P."/>
            <person name="Bajic V."/>
            <person name="Stingl U."/>
        </authorList>
    </citation>
    <scope>NUCLEOTIDE SEQUENCE [LARGE SCALE GENOMIC DNA]</scope>
    <source>
        <strain evidence="8">SCGC-AAA382A20</strain>
    </source>
</reference>
<comment type="similarity">
    <text evidence="2">Belongs to the UPF0718 family.</text>
</comment>
<dbReference type="EMBL" id="LHYE01000008">
    <property type="protein sequence ID" value="KXB07444.1"/>
    <property type="molecule type" value="Genomic_DNA"/>
</dbReference>
<evidence type="ECO:0000256" key="1">
    <source>
        <dbReference type="ARBA" id="ARBA00004651"/>
    </source>
</evidence>
<keyword evidence="5 7" id="KW-1133">Transmembrane helix</keyword>
<dbReference type="PATRIC" id="fig|1698280.3.peg.1186"/>
<evidence type="ECO:0000256" key="2">
    <source>
        <dbReference type="ARBA" id="ARBA00006386"/>
    </source>
</evidence>
<evidence type="ECO:0000313" key="8">
    <source>
        <dbReference type="EMBL" id="KXB07444.1"/>
    </source>
</evidence>
<feature type="transmembrane region" description="Helical" evidence="7">
    <location>
        <begin position="229"/>
        <end position="248"/>
    </location>
</feature>
<dbReference type="AlphaFoldDB" id="A0A133VLW9"/>
<feature type="transmembrane region" description="Helical" evidence="7">
    <location>
        <begin position="97"/>
        <end position="116"/>
    </location>
</feature>
<keyword evidence="9" id="KW-1185">Reference proteome</keyword>
<dbReference type="PANTHER" id="PTHR43299">
    <property type="entry name" value="UPF0718 PROTEIN YRAQ"/>
    <property type="match status" value="1"/>
</dbReference>
<name>A0A133VLW9_9EURY</name>
<evidence type="ECO:0000256" key="7">
    <source>
        <dbReference type="SAM" id="Phobius"/>
    </source>
</evidence>
<comment type="subcellular location">
    <subcellularLocation>
        <location evidence="1">Cell membrane</location>
        <topology evidence="1">Multi-pass membrane protein</topology>
    </subcellularLocation>
</comment>
<comment type="caution">
    <text evidence="8">The sequence shown here is derived from an EMBL/GenBank/DDBJ whole genome shotgun (WGS) entry which is preliminary data.</text>
</comment>
<feature type="transmembrane region" description="Helical" evidence="7">
    <location>
        <begin position="260"/>
        <end position="281"/>
    </location>
</feature>
<feature type="transmembrane region" description="Helical" evidence="7">
    <location>
        <begin position="169"/>
        <end position="191"/>
    </location>
</feature>
<protein>
    <submittedName>
        <fullName evidence="8">Permease</fullName>
    </submittedName>
</protein>
<dbReference type="PANTHER" id="PTHR43299:SF1">
    <property type="entry name" value="UPF0718 PROTEIN YRAQ"/>
    <property type="match status" value="1"/>
</dbReference>
<feature type="transmembrane region" description="Helical" evidence="7">
    <location>
        <begin position="293"/>
        <end position="313"/>
    </location>
</feature>
<feature type="transmembrane region" description="Helical" evidence="7">
    <location>
        <begin position="22"/>
        <end position="41"/>
    </location>
</feature>
<feature type="transmembrane region" description="Helical" evidence="7">
    <location>
        <begin position="198"/>
        <end position="217"/>
    </location>
</feature>
<accession>A0A133VLW9</accession>
<evidence type="ECO:0000256" key="5">
    <source>
        <dbReference type="ARBA" id="ARBA00022989"/>
    </source>
</evidence>
<gene>
    <name evidence="8" type="ORF">AKJ51_01325</name>
</gene>
<keyword evidence="4 7" id="KW-0812">Transmembrane</keyword>
<feature type="transmembrane region" description="Helical" evidence="7">
    <location>
        <begin position="334"/>
        <end position="355"/>
    </location>
</feature>
<evidence type="ECO:0000256" key="6">
    <source>
        <dbReference type="ARBA" id="ARBA00023136"/>
    </source>
</evidence>
<keyword evidence="3" id="KW-1003">Cell membrane</keyword>
<evidence type="ECO:0000256" key="4">
    <source>
        <dbReference type="ARBA" id="ARBA00022692"/>
    </source>
</evidence>
<dbReference type="Pfam" id="PF03773">
    <property type="entry name" value="ArsP_1"/>
    <property type="match status" value="1"/>
</dbReference>
<evidence type="ECO:0000313" key="9">
    <source>
        <dbReference type="Proteomes" id="UP000070263"/>
    </source>
</evidence>
<organism evidence="8 9">
    <name type="scientific">candidate division MSBL1 archaeon SCGC-AAA382A20</name>
    <dbReference type="NCBI Taxonomy" id="1698280"/>
    <lineage>
        <taxon>Archaea</taxon>
        <taxon>Methanobacteriati</taxon>
        <taxon>Methanobacteriota</taxon>
        <taxon>candidate division MSBL1</taxon>
    </lineage>
</organism>
<sequence length="356" mass="38106">MSVWFEALRLGVTTLIVYLREHTVTCLVPAFFIAGAIAATVSKDTILKYFGYKVRRLLSHGVASISGTVLAVCSCTILPMFAGIYKRGGGIGPATTFLYSGPAINLIAIVLTARILGIGLGIARAIGAVLIGIFVGLIMGYIFEEEEEKDSSKQLSTIDTGEESEGRAWFASFGFFASLVGILVFATAGYLPSVIRWPAVGVFIFSAIFTALTQYSRSENKDWMHETGWLARQLVPILFAGVFIVGVIKYFMPYDLIASVMGVGTVFPSFLGSIIGGLLYMPTLLEPNIVGDLFGYSQGVITSGAALSLLLAGPSLSLPNMLVIWRTIGAKKTAIYLILVVTFSTLAGTVFQMLVG</sequence>
<dbReference type="InterPro" id="IPR005524">
    <property type="entry name" value="DUF318"/>
</dbReference>